<dbReference type="PANTHER" id="PTHR32243:SF50">
    <property type="entry name" value="MALTOSE_MALTODEXTRIN TRANSPORT SYSTEM PERMEASE PROTEIN MALG"/>
    <property type="match status" value="1"/>
</dbReference>
<dbReference type="GO" id="GO:0055085">
    <property type="term" value="P:transmembrane transport"/>
    <property type="evidence" value="ECO:0007669"/>
    <property type="project" value="InterPro"/>
</dbReference>
<evidence type="ECO:0000256" key="7">
    <source>
        <dbReference type="ARBA" id="ARBA00022989"/>
    </source>
</evidence>
<dbReference type="PROSITE" id="PS50928">
    <property type="entry name" value="ABC_TM1"/>
    <property type="match status" value="1"/>
</dbReference>
<dbReference type="InterPro" id="IPR050901">
    <property type="entry name" value="BP-dep_ABC_trans_perm"/>
</dbReference>
<dbReference type="GO" id="GO:0005886">
    <property type="term" value="C:plasma membrane"/>
    <property type="evidence" value="ECO:0007669"/>
    <property type="project" value="UniProtKB-SubCell"/>
</dbReference>
<evidence type="ECO:0000259" key="10">
    <source>
        <dbReference type="PROSITE" id="PS50928"/>
    </source>
</evidence>
<feature type="transmembrane region" description="Helical" evidence="9">
    <location>
        <begin position="138"/>
        <end position="159"/>
    </location>
</feature>
<evidence type="ECO:0000256" key="8">
    <source>
        <dbReference type="ARBA" id="ARBA00023136"/>
    </source>
</evidence>
<dbReference type="STRING" id="698762.SAMN00808754_2994"/>
<dbReference type="SUPFAM" id="SSF161098">
    <property type="entry name" value="MetI-like"/>
    <property type="match status" value="1"/>
</dbReference>
<keyword evidence="8 9" id="KW-0472">Membrane</keyword>
<sequence>MRTLRNIAFGIVLLITVVTFSSPLAIAFLTSLKSDADISSFPPKWIFSPTLEHYQNVFYGSGYPFGLFFANSFIIAFGASIGAVLLSLPAAYAIVRMGVGRKRFFPFVVSLRLLPPIVFAIPYYMMFQFLNLLDTRVGLIWVGIIMNTPLTLMLLVGSIQEFPREVEEAAMIDGCSTYGILTRIVFPLIAPGAAAAAILAFIFTWNEFLFVRILSDVKATTVTVGSTLFIQAYGIRWGDIAAAVSLSVIPPLVFALFVQRYLVKGLSMGAVKG</sequence>
<dbReference type="Pfam" id="PF00528">
    <property type="entry name" value="BPD_transp_1"/>
    <property type="match status" value="1"/>
</dbReference>
<keyword evidence="5 11" id="KW-0762">Sugar transport</keyword>
<comment type="subcellular location">
    <subcellularLocation>
        <location evidence="1 9">Cell membrane</location>
        <topology evidence="1 9">Multi-pass membrane protein</topology>
    </subcellularLocation>
</comment>
<evidence type="ECO:0000256" key="4">
    <source>
        <dbReference type="ARBA" id="ARBA00022475"/>
    </source>
</evidence>
<feature type="transmembrane region" description="Helical" evidence="9">
    <location>
        <begin position="104"/>
        <end position="126"/>
    </location>
</feature>
<dbReference type="InterPro" id="IPR035906">
    <property type="entry name" value="MetI-like_sf"/>
</dbReference>
<proteinExistence type="inferred from homology"/>
<keyword evidence="3 9" id="KW-0813">Transport</keyword>
<evidence type="ECO:0000256" key="9">
    <source>
        <dbReference type="RuleBase" id="RU363032"/>
    </source>
</evidence>
<feature type="transmembrane region" description="Helical" evidence="9">
    <location>
        <begin position="7"/>
        <end position="29"/>
    </location>
</feature>
<evidence type="ECO:0000256" key="6">
    <source>
        <dbReference type="ARBA" id="ARBA00022692"/>
    </source>
</evidence>
<dbReference type="InterPro" id="IPR000515">
    <property type="entry name" value="MetI-like"/>
</dbReference>
<evidence type="ECO:0000313" key="12">
    <source>
        <dbReference type="Proteomes" id="UP000192569"/>
    </source>
</evidence>
<name>A0A1W1W2C2_9FIRM</name>
<protein>
    <submittedName>
        <fullName evidence="11">Multiple sugar transport system permease protein</fullName>
    </submittedName>
</protein>
<evidence type="ECO:0000313" key="11">
    <source>
        <dbReference type="EMBL" id="SMB99620.1"/>
    </source>
</evidence>
<dbReference type="Proteomes" id="UP000192569">
    <property type="component" value="Chromosome I"/>
</dbReference>
<dbReference type="PANTHER" id="PTHR32243">
    <property type="entry name" value="MALTOSE TRANSPORT SYSTEM PERMEASE-RELATED"/>
    <property type="match status" value="1"/>
</dbReference>
<gene>
    <name evidence="11" type="ORF">SAMN00808754_2994</name>
</gene>
<dbReference type="OrthoDB" id="61400at2"/>
<feature type="transmembrane region" description="Helical" evidence="9">
    <location>
        <begin position="68"/>
        <end position="92"/>
    </location>
</feature>
<evidence type="ECO:0000256" key="1">
    <source>
        <dbReference type="ARBA" id="ARBA00004651"/>
    </source>
</evidence>
<dbReference type="CDD" id="cd06261">
    <property type="entry name" value="TM_PBP2"/>
    <property type="match status" value="1"/>
</dbReference>
<organism evidence="11 12">
    <name type="scientific">Thermanaeromonas toyohensis ToBE</name>
    <dbReference type="NCBI Taxonomy" id="698762"/>
    <lineage>
        <taxon>Bacteria</taxon>
        <taxon>Bacillati</taxon>
        <taxon>Bacillota</taxon>
        <taxon>Clostridia</taxon>
        <taxon>Neomoorellales</taxon>
        <taxon>Neomoorellaceae</taxon>
        <taxon>Thermanaeromonas</taxon>
    </lineage>
</organism>
<dbReference type="Gene3D" id="1.10.3720.10">
    <property type="entry name" value="MetI-like"/>
    <property type="match status" value="1"/>
</dbReference>
<feature type="transmembrane region" description="Helical" evidence="9">
    <location>
        <begin position="240"/>
        <end position="258"/>
    </location>
</feature>
<keyword evidence="4" id="KW-1003">Cell membrane</keyword>
<comment type="similarity">
    <text evidence="2">Belongs to the binding-protein-dependent transport system permease family. MalFG subfamily.</text>
</comment>
<keyword evidence="12" id="KW-1185">Reference proteome</keyword>
<keyword evidence="6 9" id="KW-0812">Transmembrane</keyword>
<dbReference type="AlphaFoldDB" id="A0A1W1W2C2"/>
<evidence type="ECO:0000256" key="3">
    <source>
        <dbReference type="ARBA" id="ARBA00022448"/>
    </source>
</evidence>
<evidence type="ECO:0000256" key="5">
    <source>
        <dbReference type="ARBA" id="ARBA00022597"/>
    </source>
</evidence>
<keyword evidence="7 9" id="KW-1133">Transmembrane helix</keyword>
<feature type="domain" description="ABC transmembrane type-1" evidence="10">
    <location>
        <begin position="69"/>
        <end position="258"/>
    </location>
</feature>
<dbReference type="EMBL" id="LT838272">
    <property type="protein sequence ID" value="SMB99620.1"/>
    <property type="molecule type" value="Genomic_DNA"/>
</dbReference>
<accession>A0A1W1W2C2</accession>
<feature type="transmembrane region" description="Helical" evidence="9">
    <location>
        <begin position="180"/>
        <end position="205"/>
    </location>
</feature>
<dbReference type="RefSeq" id="WP_084666661.1">
    <property type="nucleotide sequence ID" value="NZ_LT838272.1"/>
</dbReference>
<reference evidence="11 12" key="1">
    <citation type="submission" date="2017-04" db="EMBL/GenBank/DDBJ databases">
        <authorList>
            <person name="Afonso C.L."/>
            <person name="Miller P.J."/>
            <person name="Scott M.A."/>
            <person name="Spackman E."/>
            <person name="Goraichik I."/>
            <person name="Dimitrov K.M."/>
            <person name="Suarez D.L."/>
            <person name="Swayne D.E."/>
        </authorList>
    </citation>
    <scope>NUCLEOTIDE SEQUENCE [LARGE SCALE GENOMIC DNA]</scope>
    <source>
        <strain evidence="11 12">ToBE</strain>
    </source>
</reference>
<evidence type="ECO:0000256" key="2">
    <source>
        <dbReference type="ARBA" id="ARBA00009047"/>
    </source>
</evidence>